<comment type="caution">
    <text evidence="5">The sequence shown here is derived from an EMBL/GenBank/DDBJ whole genome shotgun (WGS) entry which is preliminary data.</text>
</comment>
<gene>
    <name evidence="5" type="ORF">ACFO3S_09685</name>
</gene>
<protein>
    <submittedName>
        <fullName evidence="5">ABC transporter ATP-binding protein</fullName>
    </submittedName>
</protein>
<dbReference type="SMART" id="SM00382">
    <property type="entry name" value="AAA"/>
    <property type="match status" value="1"/>
</dbReference>
<dbReference type="EMBL" id="JBHSEP010000005">
    <property type="protein sequence ID" value="MFC4598503.1"/>
    <property type="molecule type" value="Genomic_DNA"/>
</dbReference>
<keyword evidence="1" id="KW-0813">Transport</keyword>
<keyword evidence="6" id="KW-1185">Reference proteome</keyword>
<dbReference type="RefSeq" id="WP_378094823.1">
    <property type="nucleotide sequence ID" value="NZ_JBHSEP010000005.1"/>
</dbReference>
<dbReference type="PANTHER" id="PTHR42939:SF2">
    <property type="entry name" value="ABC-TYPE TRANSPORTER ATP-BINDING PROTEIN ECSA"/>
    <property type="match status" value="1"/>
</dbReference>
<evidence type="ECO:0000256" key="2">
    <source>
        <dbReference type="ARBA" id="ARBA00022741"/>
    </source>
</evidence>
<dbReference type="CDD" id="cd03230">
    <property type="entry name" value="ABC_DR_subfamily_A"/>
    <property type="match status" value="1"/>
</dbReference>
<dbReference type="Gene3D" id="3.40.50.300">
    <property type="entry name" value="P-loop containing nucleotide triphosphate hydrolases"/>
    <property type="match status" value="1"/>
</dbReference>
<evidence type="ECO:0000313" key="5">
    <source>
        <dbReference type="EMBL" id="MFC4598503.1"/>
    </source>
</evidence>
<proteinExistence type="predicted"/>
<name>A0ABV9F962_9BACL</name>
<dbReference type="Pfam" id="PF00005">
    <property type="entry name" value="ABC_tran"/>
    <property type="match status" value="1"/>
</dbReference>
<feature type="domain" description="ABC transporter" evidence="4">
    <location>
        <begin position="16"/>
        <end position="249"/>
    </location>
</feature>
<evidence type="ECO:0000259" key="4">
    <source>
        <dbReference type="PROSITE" id="PS50893"/>
    </source>
</evidence>
<dbReference type="GO" id="GO:0005524">
    <property type="term" value="F:ATP binding"/>
    <property type="evidence" value="ECO:0007669"/>
    <property type="project" value="UniProtKB-KW"/>
</dbReference>
<dbReference type="InterPro" id="IPR003593">
    <property type="entry name" value="AAA+_ATPase"/>
</dbReference>
<accession>A0ABV9F962</accession>
<dbReference type="InterPro" id="IPR051782">
    <property type="entry name" value="ABC_Transporter_VariousFunc"/>
</dbReference>
<keyword evidence="3 5" id="KW-0067">ATP-binding</keyword>
<reference evidence="6" key="1">
    <citation type="journal article" date="2019" name="Int. J. Syst. Evol. Microbiol.">
        <title>The Global Catalogue of Microorganisms (GCM) 10K type strain sequencing project: providing services to taxonomists for standard genome sequencing and annotation.</title>
        <authorList>
            <consortium name="The Broad Institute Genomics Platform"/>
            <consortium name="The Broad Institute Genome Sequencing Center for Infectious Disease"/>
            <person name="Wu L."/>
            <person name="Ma J."/>
        </authorList>
    </citation>
    <scope>NUCLEOTIDE SEQUENCE [LARGE SCALE GENOMIC DNA]</scope>
    <source>
        <strain evidence="6">CCUG 49571</strain>
    </source>
</reference>
<organism evidence="5 6">
    <name type="scientific">Cohnella hongkongensis</name>
    <dbReference type="NCBI Taxonomy" id="178337"/>
    <lineage>
        <taxon>Bacteria</taxon>
        <taxon>Bacillati</taxon>
        <taxon>Bacillota</taxon>
        <taxon>Bacilli</taxon>
        <taxon>Bacillales</taxon>
        <taxon>Paenibacillaceae</taxon>
        <taxon>Cohnella</taxon>
    </lineage>
</organism>
<dbReference type="PANTHER" id="PTHR42939">
    <property type="entry name" value="ABC TRANSPORTER ATP-BINDING PROTEIN ALBC-RELATED"/>
    <property type="match status" value="1"/>
</dbReference>
<evidence type="ECO:0000313" key="6">
    <source>
        <dbReference type="Proteomes" id="UP001596028"/>
    </source>
</evidence>
<evidence type="ECO:0000256" key="1">
    <source>
        <dbReference type="ARBA" id="ARBA00022448"/>
    </source>
</evidence>
<dbReference type="PROSITE" id="PS50893">
    <property type="entry name" value="ABC_TRANSPORTER_2"/>
    <property type="match status" value="1"/>
</dbReference>
<keyword evidence="2" id="KW-0547">Nucleotide-binding</keyword>
<dbReference type="Proteomes" id="UP001596028">
    <property type="component" value="Unassembled WGS sequence"/>
</dbReference>
<dbReference type="InterPro" id="IPR027417">
    <property type="entry name" value="P-loop_NTPase"/>
</dbReference>
<dbReference type="SUPFAM" id="SSF52540">
    <property type="entry name" value="P-loop containing nucleoside triphosphate hydrolases"/>
    <property type="match status" value="1"/>
</dbReference>
<sequence>MDDWTANGQGADNPPLLRAEIEEAGYEPDRPIVRNVVLDVQAGERVGLLGPNGAGKSTLMKGLLGQLPHWRAKSYWRGEEENAVREGDISSRIAYIPEQPIVYERLTLWEHLALAAASAGLSDEELQERADKLLRRFRLNGFRHHYPVKFSKGMQQKTMLIVGFLLKPELYLVDEPFIGLDPGAVMELIDALDEERSRGAAILMTTHVLDSAERMCDRFVLVHAGGEAASGTLEEIRRLAGCEPDARLFDCFHRLTLRDEEVEA</sequence>
<evidence type="ECO:0000256" key="3">
    <source>
        <dbReference type="ARBA" id="ARBA00022840"/>
    </source>
</evidence>
<dbReference type="InterPro" id="IPR003439">
    <property type="entry name" value="ABC_transporter-like_ATP-bd"/>
</dbReference>